<keyword evidence="10" id="KW-0274">FAD</keyword>
<evidence type="ECO:0000256" key="9">
    <source>
        <dbReference type="ARBA" id="ARBA00022723"/>
    </source>
</evidence>
<dbReference type="InterPro" id="IPR001433">
    <property type="entry name" value="OxRdtase_FAD/NAD-bd"/>
</dbReference>
<protein>
    <recommendedName>
        <fullName evidence="6">Nitrate reductase [NADPH]</fullName>
        <ecNumber evidence="5">1.7.1.3</ecNumber>
    </recommendedName>
</protein>
<dbReference type="AlphaFoldDB" id="F0UMG9"/>
<dbReference type="Pfam" id="PF00175">
    <property type="entry name" value="NAD_binding_1"/>
    <property type="match status" value="1"/>
</dbReference>
<evidence type="ECO:0000256" key="13">
    <source>
        <dbReference type="ARBA" id="ARBA00023063"/>
    </source>
</evidence>
<dbReference type="Gene3D" id="2.40.30.10">
    <property type="entry name" value="Translation factors"/>
    <property type="match status" value="1"/>
</dbReference>
<dbReference type="Pfam" id="PF00174">
    <property type="entry name" value="Oxidored_molyb"/>
    <property type="match status" value="1"/>
</dbReference>
<dbReference type="GO" id="GO:0020037">
    <property type="term" value="F:heme binding"/>
    <property type="evidence" value="ECO:0007669"/>
    <property type="project" value="InterPro"/>
</dbReference>
<evidence type="ECO:0000256" key="3">
    <source>
        <dbReference type="ARBA" id="ARBA00003838"/>
    </source>
</evidence>
<dbReference type="PANTHER" id="PTHR19372">
    <property type="entry name" value="SULFITE REDUCTASE"/>
    <property type="match status" value="1"/>
</dbReference>
<comment type="catalytic activity">
    <reaction evidence="14">
        <text>nitrite + NADP(+) + H2O = nitrate + NADPH + H(+)</text>
        <dbReference type="Rhea" id="RHEA:19061"/>
        <dbReference type="ChEBI" id="CHEBI:15377"/>
        <dbReference type="ChEBI" id="CHEBI:15378"/>
        <dbReference type="ChEBI" id="CHEBI:16301"/>
        <dbReference type="ChEBI" id="CHEBI:17632"/>
        <dbReference type="ChEBI" id="CHEBI:57783"/>
        <dbReference type="ChEBI" id="CHEBI:58349"/>
        <dbReference type="EC" id="1.7.1.3"/>
    </reaction>
</comment>
<evidence type="ECO:0000256" key="14">
    <source>
        <dbReference type="ARBA" id="ARBA00049155"/>
    </source>
</evidence>
<dbReference type="InterPro" id="IPR017938">
    <property type="entry name" value="Riboflavin_synthase-like_b-brl"/>
</dbReference>
<keyword evidence="7" id="KW-0349">Heme</keyword>
<dbReference type="GO" id="GO:0030151">
    <property type="term" value="F:molybdenum ion binding"/>
    <property type="evidence" value="ECO:0007669"/>
    <property type="project" value="InterPro"/>
</dbReference>
<dbReference type="Proteomes" id="UP000008142">
    <property type="component" value="Unassembled WGS sequence"/>
</dbReference>
<evidence type="ECO:0000313" key="18">
    <source>
        <dbReference type="Proteomes" id="UP000008142"/>
    </source>
</evidence>
<dbReference type="Gene3D" id="3.40.50.80">
    <property type="entry name" value="Nucleotide-binding domain of ferredoxin-NADP reductase (FNR) module"/>
    <property type="match status" value="1"/>
</dbReference>
<keyword evidence="12" id="KW-0408">Iron</keyword>
<dbReference type="PROSITE" id="PS50255">
    <property type="entry name" value="CYTOCHROME_B5_2"/>
    <property type="match status" value="1"/>
</dbReference>
<dbReference type="PROSITE" id="PS00191">
    <property type="entry name" value="CYTOCHROME_B5_1"/>
    <property type="match status" value="1"/>
</dbReference>
<keyword evidence="9" id="KW-0479">Metal-binding</keyword>
<dbReference type="EMBL" id="DS990640">
    <property type="protein sequence ID" value="EGC47313.1"/>
    <property type="molecule type" value="Genomic_DNA"/>
</dbReference>
<dbReference type="GO" id="GO:0042128">
    <property type="term" value="P:nitrate assimilation"/>
    <property type="evidence" value="ECO:0007669"/>
    <property type="project" value="UniProtKB-KW"/>
</dbReference>
<feature type="domain" description="FAD-binding FR-type" evidence="16">
    <location>
        <begin position="597"/>
        <end position="709"/>
    </location>
</feature>
<dbReference type="Pfam" id="PF00970">
    <property type="entry name" value="FAD_binding_6"/>
    <property type="match status" value="1"/>
</dbReference>
<dbReference type="PROSITE" id="PS51384">
    <property type="entry name" value="FAD_FR"/>
    <property type="match status" value="1"/>
</dbReference>
<dbReference type="InterPro" id="IPR000572">
    <property type="entry name" value="OxRdtase_Mopterin-bd_dom"/>
</dbReference>
<evidence type="ECO:0000256" key="2">
    <source>
        <dbReference type="ARBA" id="ARBA00001974"/>
    </source>
</evidence>
<dbReference type="Gene3D" id="3.10.120.10">
    <property type="entry name" value="Cytochrome b5-like heme/steroid binding domain"/>
    <property type="match status" value="1"/>
</dbReference>
<dbReference type="PRINTS" id="PR00407">
    <property type="entry name" value="EUMOPTERIN"/>
</dbReference>
<evidence type="ECO:0000256" key="12">
    <source>
        <dbReference type="ARBA" id="ARBA00023004"/>
    </source>
</evidence>
<dbReference type="InterPro" id="IPR039261">
    <property type="entry name" value="FNR_nucleotide-bd"/>
</dbReference>
<dbReference type="Gene3D" id="3.90.420.10">
    <property type="entry name" value="Oxidoreductase, molybdopterin-binding domain"/>
    <property type="match status" value="1"/>
</dbReference>
<dbReference type="GO" id="GO:0050464">
    <property type="term" value="F:nitrate reductase (NADPH) activity"/>
    <property type="evidence" value="ECO:0007669"/>
    <property type="project" value="UniProtKB-EC"/>
</dbReference>
<dbReference type="InterPro" id="IPR008333">
    <property type="entry name" value="Cbr1-like_FAD-bd_dom"/>
</dbReference>
<dbReference type="GO" id="GO:0006790">
    <property type="term" value="P:sulfur compound metabolic process"/>
    <property type="evidence" value="ECO:0007669"/>
    <property type="project" value="TreeGrafter"/>
</dbReference>
<dbReference type="SUPFAM" id="SSF81296">
    <property type="entry name" value="E set domains"/>
    <property type="match status" value="1"/>
</dbReference>
<feature type="domain" description="Cytochrome b5 heme-binding" evidence="15">
    <location>
        <begin position="495"/>
        <end position="570"/>
    </location>
</feature>
<evidence type="ECO:0000259" key="16">
    <source>
        <dbReference type="PROSITE" id="PS51384"/>
    </source>
</evidence>
<dbReference type="GO" id="GO:0008482">
    <property type="term" value="F:sulfite oxidase activity"/>
    <property type="evidence" value="ECO:0007669"/>
    <property type="project" value="TreeGrafter"/>
</dbReference>
<dbReference type="VEuPathDB" id="FungiDB:I7I53_00764"/>
<evidence type="ECO:0000256" key="8">
    <source>
        <dbReference type="ARBA" id="ARBA00022630"/>
    </source>
</evidence>
<comment type="cofactor">
    <cofactor evidence="2">
        <name>FAD</name>
        <dbReference type="ChEBI" id="CHEBI:57692"/>
    </cofactor>
</comment>
<dbReference type="InterPro" id="IPR017927">
    <property type="entry name" value="FAD-bd_FR_type"/>
</dbReference>
<dbReference type="SMART" id="SM01117">
    <property type="entry name" value="Cyt-b5"/>
    <property type="match status" value="1"/>
</dbReference>
<dbReference type="InterPro" id="IPR036374">
    <property type="entry name" value="OxRdtase_Mopterin-bd_sf"/>
</dbReference>
<evidence type="ECO:0000256" key="1">
    <source>
        <dbReference type="ARBA" id="ARBA00001971"/>
    </source>
</evidence>
<evidence type="ECO:0000256" key="5">
    <source>
        <dbReference type="ARBA" id="ARBA00012673"/>
    </source>
</evidence>
<dbReference type="PANTHER" id="PTHR19372:SF7">
    <property type="entry name" value="SULFITE OXIDASE, MITOCHONDRIAL"/>
    <property type="match status" value="1"/>
</dbReference>
<dbReference type="InterPro" id="IPR001709">
    <property type="entry name" value="Flavoprot_Pyr_Nucl_cyt_Rdtase"/>
</dbReference>
<dbReference type="STRING" id="544711.F0UMG9"/>
<gene>
    <name evidence="17" type="ORF">HCEG_06528</name>
</gene>
<comment type="cofactor">
    <cofactor evidence="1">
        <name>heme</name>
        <dbReference type="ChEBI" id="CHEBI:30413"/>
    </cofactor>
</comment>
<dbReference type="HOGENOM" id="CLU_003827_4_0_1"/>
<dbReference type="CDD" id="cd06183">
    <property type="entry name" value="cyt_b5_reduct_like"/>
    <property type="match status" value="1"/>
</dbReference>
<reference evidence="18" key="1">
    <citation type="submission" date="2008-07" db="EMBL/GenBank/DDBJ databases">
        <title>Annotation of Ajellomyces capsulatus strain H88.</title>
        <authorList>
            <person name="Champion M."/>
            <person name="Cuomo C."/>
            <person name="Ma L.-J."/>
            <person name="Henn M.R."/>
            <person name="Sil A."/>
            <person name="Goldman B."/>
            <person name="Young S.K."/>
            <person name="Kodira C.D."/>
            <person name="Zeng Q."/>
            <person name="Koehrsen M."/>
            <person name="Alvarado L."/>
            <person name="Berlin A."/>
            <person name="Borenstein D."/>
            <person name="Chen Z."/>
            <person name="Engels R."/>
            <person name="Freedman E."/>
            <person name="Gellesch M."/>
            <person name="Goldberg J."/>
            <person name="Griggs A."/>
            <person name="Gujja S."/>
            <person name="Heiman D."/>
            <person name="Hepburn T."/>
            <person name="Howarth C."/>
            <person name="Jen D."/>
            <person name="Larson L."/>
            <person name="Lewis B."/>
            <person name="Mehta T."/>
            <person name="Park D."/>
            <person name="Pearson M."/>
            <person name="Roberts A."/>
            <person name="Saif S."/>
            <person name="Shea T."/>
            <person name="Shenoy N."/>
            <person name="Sisk P."/>
            <person name="Stolte C."/>
            <person name="Sykes S."/>
            <person name="Walk T."/>
            <person name="White J."/>
            <person name="Yandava C."/>
            <person name="Klein B."/>
            <person name="McEwen J.G."/>
            <person name="Puccia R."/>
            <person name="Goldman G.H."/>
            <person name="Felipe M.S."/>
            <person name="Nino-Vega G."/>
            <person name="San-Blas G."/>
            <person name="Taylor J."/>
            <person name="Mendoza L."/>
            <person name="Galagan J."/>
            <person name="Nusbaum C."/>
            <person name="Birren B."/>
        </authorList>
    </citation>
    <scope>NUCLEOTIDE SEQUENCE [LARGE SCALE GENOMIC DNA]</scope>
    <source>
        <strain evidence="18">H88</strain>
    </source>
</reference>
<keyword evidence="11" id="KW-0560">Oxidoreductase</keyword>
<dbReference type="EC" id="1.7.1.3" evidence="5"/>
<evidence type="ECO:0000256" key="4">
    <source>
        <dbReference type="ARBA" id="ARBA00006253"/>
    </source>
</evidence>
<keyword evidence="13" id="KW-0534">Nitrate assimilation</keyword>
<dbReference type="SUPFAM" id="SSF55856">
    <property type="entry name" value="Cytochrome b5-like heme/steroid binding domain"/>
    <property type="match status" value="1"/>
</dbReference>
<dbReference type="PRINTS" id="PR00406">
    <property type="entry name" value="CYTB5RDTASE"/>
</dbReference>
<dbReference type="InterPro" id="IPR014756">
    <property type="entry name" value="Ig_E-set"/>
</dbReference>
<evidence type="ECO:0000259" key="15">
    <source>
        <dbReference type="PROSITE" id="PS50255"/>
    </source>
</evidence>
<dbReference type="OMA" id="KAMMPDY"/>
<dbReference type="PRINTS" id="PR00363">
    <property type="entry name" value="CYTOCHROMEB5"/>
</dbReference>
<dbReference type="PRINTS" id="PR00371">
    <property type="entry name" value="FPNCR"/>
</dbReference>
<proteinExistence type="inferred from homology"/>
<dbReference type="InterPro" id="IPR018506">
    <property type="entry name" value="Cyt_B5_heme-BS"/>
</dbReference>
<evidence type="ECO:0000313" key="17">
    <source>
        <dbReference type="EMBL" id="EGC47313.1"/>
    </source>
</evidence>
<comment type="function">
    <text evidence="3">Nitrate reductase is a key enzyme involved in the first step of nitrate assimilation in plants, fungi and bacteria.</text>
</comment>
<evidence type="ECO:0000256" key="11">
    <source>
        <dbReference type="ARBA" id="ARBA00023002"/>
    </source>
</evidence>
<organism evidence="18">
    <name type="scientific">Ajellomyces capsulatus (strain H88)</name>
    <name type="common">Darling's disease fungus</name>
    <name type="synonym">Histoplasma capsulatum</name>
    <dbReference type="NCBI Taxonomy" id="544711"/>
    <lineage>
        <taxon>Eukaryota</taxon>
        <taxon>Fungi</taxon>
        <taxon>Dikarya</taxon>
        <taxon>Ascomycota</taxon>
        <taxon>Pezizomycotina</taxon>
        <taxon>Eurotiomycetes</taxon>
        <taxon>Eurotiomycetidae</taxon>
        <taxon>Onygenales</taxon>
        <taxon>Ajellomycetaceae</taxon>
        <taxon>Histoplasma</taxon>
    </lineage>
</organism>
<dbReference type="InterPro" id="IPR036400">
    <property type="entry name" value="Cyt_B5-like_heme/steroid_sf"/>
</dbReference>
<keyword evidence="8" id="KW-0285">Flavoprotein</keyword>
<dbReference type="Pfam" id="PF00173">
    <property type="entry name" value="Cyt-b5"/>
    <property type="match status" value="1"/>
</dbReference>
<evidence type="ECO:0000256" key="6">
    <source>
        <dbReference type="ARBA" id="ARBA00015499"/>
    </source>
</evidence>
<dbReference type="InterPro" id="IPR001199">
    <property type="entry name" value="Cyt_B5-like_heme/steroid-bd"/>
</dbReference>
<sequence length="855" mass="95077">MAAAELGESTVALSLAANPDKLRVALRAPATAHSTLFCRTARRLRGSLIGFTYGRWIFILLMPIPLVSEIIPVNRNIYEFNIKMESIMRLEDFPTVLIQKKSLVPHISQQPAHAEKGAPRAAYIPLPPPSKEPTEILDIDKDTPDKHVPRDPRLIRLTGIHPFNVEPPLTSLYDEGFLTSPELFYVRNHGSVPEVRQADIPDWQLSVEGLVQSPLVLNLAQILTEFEQITAPITLVCAGNRRKEQNQVRKSKGFSWGAAGVSTALFTGPLMSSILQRAKLLPGAKYVCMEGADKLPNGCYGTSIKLNWAMDPNKRIMLAHKMNGEPLRPDHGRPLRAVVPGQIAWRLANIEYPEDKYREVDQNLYGGKIDMSWQETCFCWCFWSLKISTTELEGSDGILVRAMDEAMNIQPRNMYWSVLGMMNNPWFCVAITKQDGYLRFEHPTQPALIPGGWMERVKRNGGDLVNGNWGAMVEGCEKPAVMEGPKIDLKKPGLNITISLENFRRHQIGPQPWFALEGEVYDGTAFLNEHPGGAQSILSAAGLDITEEFMAIHSETAKVMMSDYHIGSLDLSSQETLKNDTNESALSPSREVFLNSKFWAPSSLRSKTVVSPDSRLFTFRLSHGSQFLGLPVGNHVMLKIDDPSTGETIIRAYTPISKQDSRGTIDILVKLYPSTPNHPNGGKMTTAMDKLPLGAVVKFKGPIGKFEYLGNGEVLLNEKKRYVQSFHMICAGSGITPIFQILRAVIEDPEDRTSCVVLDGNRTEADILCRAELDDFMTENSNGKCRIVHTLTQPSSVWTGRKGRISEDLLLEYVPVNAKGNVNSLVLVCGPEALEVAVRNTLLSMGWNECDLIFF</sequence>
<evidence type="ECO:0000256" key="10">
    <source>
        <dbReference type="ARBA" id="ARBA00022827"/>
    </source>
</evidence>
<evidence type="ECO:0000256" key="7">
    <source>
        <dbReference type="ARBA" id="ARBA00022617"/>
    </source>
</evidence>
<comment type="similarity">
    <text evidence="4">Belongs to the nitrate reductase family.</text>
</comment>
<dbReference type="InterPro" id="IPR008335">
    <property type="entry name" value="Mopterin_OxRdtase_euk"/>
</dbReference>
<accession>F0UMG9</accession>
<dbReference type="SUPFAM" id="SSF52343">
    <property type="entry name" value="Ferredoxin reductase-like, C-terminal NADP-linked domain"/>
    <property type="match status" value="1"/>
</dbReference>
<dbReference type="OrthoDB" id="432685at2759"/>
<name>F0UMG9_AJEC8</name>
<dbReference type="GO" id="GO:0043546">
    <property type="term" value="F:molybdopterin cofactor binding"/>
    <property type="evidence" value="ECO:0007669"/>
    <property type="project" value="TreeGrafter"/>
</dbReference>
<dbReference type="SUPFAM" id="SSF56524">
    <property type="entry name" value="Oxidoreductase molybdopterin-binding domain"/>
    <property type="match status" value="1"/>
</dbReference>
<dbReference type="SUPFAM" id="SSF63380">
    <property type="entry name" value="Riboflavin synthase domain-like"/>
    <property type="match status" value="1"/>
</dbReference>